<name>A0A853B643_9PSEU</name>
<feature type="domain" description="MEDS" evidence="1">
    <location>
        <begin position="18"/>
        <end position="175"/>
    </location>
</feature>
<comment type="caution">
    <text evidence="2">The sequence shown here is derived from an EMBL/GenBank/DDBJ whole genome shotgun (WGS) entry which is preliminary data.</text>
</comment>
<dbReference type="InterPro" id="IPR025847">
    <property type="entry name" value="MEDS_domain"/>
</dbReference>
<protein>
    <recommendedName>
        <fullName evidence="1">MEDS domain-containing protein</fullName>
    </recommendedName>
</protein>
<dbReference type="AlphaFoldDB" id="A0A853B643"/>
<accession>A0A853B643</accession>
<dbReference type="Pfam" id="PF14417">
    <property type="entry name" value="MEDS"/>
    <property type="match status" value="1"/>
</dbReference>
<keyword evidence="3" id="KW-1185">Reference proteome</keyword>
<organism evidence="2 3">
    <name type="scientific">Amycolatopsis endophytica</name>
    <dbReference type="NCBI Taxonomy" id="860233"/>
    <lineage>
        <taxon>Bacteria</taxon>
        <taxon>Bacillati</taxon>
        <taxon>Actinomycetota</taxon>
        <taxon>Actinomycetes</taxon>
        <taxon>Pseudonocardiales</taxon>
        <taxon>Pseudonocardiaceae</taxon>
        <taxon>Amycolatopsis</taxon>
    </lineage>
</organism>
<sequence length="281" mass="29956">MRAAGPVDRPLGLGPQGHVCWAFDEHTEFRARAREFLAEGLSRGHQVWYVAAGDTATLAGHLRGMEGVDEALRTGAARLVSADGAYPVGTVVDPETQARGYAEATENALASGYTGLRVAADCTPLVVTPEQLAAFARYEHVMDQYMALRPFSAMCAYDRRRVGNDVVAQVACMHPAGNTSVDPGFRLFGSARYAAGLAGELDLATGARLAAALERADPRPVGGHLMVDASGLRFLDHKSLVRLDTFARAREATLVLRTSWPGATRLAGLLDLPSVRVEAIA</sequence>
<gene>
    <name evidence="2" type="ORF">HNR02_003783</name>
</gene>
<evidence type="ECO:0000259" key="1">
    <source>
        <dbReference type="Pfam" id="PF14417"/>
    </source>
</evidence>
<evidence type="ECO:0000313" key="3">
    <source>
        <dbReference type="Proteomes" id="UP000549616"/>
    </source>
</evidence>
<dbReference type="RefSeq" id="WP_179774476.1">
    <property type="nucleotide sequence ID" value="NZ_JACCFK010000001.1"/>
</dbReference>
<dbReference type="EMBL" id="JACCFK010000001">
    <property type="protein sequence ID" value="NYI90460.1"/>
    <property type="molecule type" value="Genomic_DNA"/>
</dbReference>
<dbReference type="Proteomes" id="UP000549616">
    <property type="component" value="Unassembled WGS sequence"/>
</dbReference>
<reference evidence="2 3" key="1">
    <citation type="submission" date="2020-07" db="EMBL/GenBank/DDBJ databases">
        <title>Sequencing the genomes of 1000 actinobacteria strains.</title>
        <authorList>
            <person name="Klenk H.-P."/>
        </authorList>
    </citation>
    <scope>NUCLEOTIDE SEQUENCE [LARGE SCALE GENOMIC DNA]</scope>
    <source>
        <strain evidence="2 3">DSM 104006</strain>
    </source>
</reference>
<evidence type="ECO:0000313" key="2">
    <source>
        <dbReference type="EMBL" id="NYI90460.1"/>
    </source>
</evidence>
<proteinExistence type="predicted"/>